<evidence type="ECO:0000256" key="5">
    <source>
        <dbReference type="ARBA" id="ARBA00023242"/>
    </source>
</evidence>
<dbReference type="InterPro" id="IPR013087">
    <property type="entry name" value="Znf_C2H2_type"/>
</dbReference>
<evidence type="ECO:0000256" key="3">
    <source>
        <dbReference type="ARBA" id="ARBA00022771"/>
    </source>
</evidence>
<dbReference type="Pfam" id="PF13912">
    <property type="entry name" value="zf-C2H2_6"/>
    <property type="match status" value="1"/>
</dbReference>
<accession>A0A834SNG0</accession>
<keyword evidence="10" id="KW-1185">Reference proteome</keyword>
<dbReference type="SUPFAM" id="SSF57667">
    <property type="entry name" value="beta-beta-alpha zinc fingers"/>
    <property type="match status" value="1"/>
</dbReference>
<comment type="subcellular location">
    <subcellularLocation>
        <location evidence="1">Nucleus</location>
    </subcellularLocation>
</comment>
<dbReference type="PANTHER" id="PTHR47287:SF15">
    <property type="entry name" value="ZINC FINGER PROTEIN 3-LIKE"/>
    <property type="match status" value="1"/>
</dbReference>
<dbReference type="InterPro" id="IPR036236">
    <property type="entry name" value="Znf_C2H2_sf"/>
</dbReference>
<keyword evidence="3 6" id="KW-0863">Zinc-finger</keyword>
<organism evidence="9 10">
    <name type="scientific">Senna tora</name>
    <dbReference type="NCBI Taxonomy" id="362788"/>
    <lineage>
        <taxon>Eukaryota</taxon>
        <taxon>Viridiplantae</taxon>
        <taxon>Streptophyta</taxon>
        <taxon>Embryophyta</taxon>
        <taxon>Tracheophyta</taxon>
        <taxon>Spermatophyta</taxon>
        <taxon>Magnoliopsida</taxon>
        <taxon>eudicotyledons</taxon>
        <taxon>Gunneridae</taxon>
        <taxon>Pentapetalae</taxon>
        <taxon>rosids</taxon>
        <taxon>fabids</taxon>
        <taxon>Fabales</taxon>
        <taxon>Fabaceae</taxon>
        <taxon>Caesalpinioideae</taxon>
        <taxon>Cassia clade</taxon>
        <taxon>Senna</taxon>
    </lineage>
</organism>
<dbReference type="GO" id="GO:0009788">
    <property type="term" value="P:negative regulation of abscisic acid-activated signaling pathway"/>
    <property type="evidence" value="ECO:0007669"/>
    <property type="project" value="InterPro"/>
</dbReference>
<feature type="compositionally biased region" description="Low complexity" evidence="7">
    <location>
        <begin position="39"/>
        <end position="49"/>
    </location>
</feature>
<dbReference type="EMBL" id="JAAIUW010000013">
    <property type="protein sequence ID" value="KAF7803972.1"/>
    <property type="molecule type" value="Genomic_DNA"/>
</dbReference>
<evidence type="ECO:0000313" key="9">
    <source>
        <dbReference type="EMBL" id="KAF7803972.1"/>
    </source>
</evidence>
<dbReference type="PROSITE" id="PS00028">
    <property type="entry name" value="ZINC_FINGER_C2H2_1"/>
    <property type="match status" value="1"/>
</dbReference>
<keyword evidence="5" id="KW-0539">Nucleus</keyword>
<keyword evidence="2" id="KW-0479">Metal-binding</keyword>
<dbReference type="InterPro" id="IPR044246">
    <property type="entry name" value="ZFP3-like"/>
</dbReference>
<dbReference type="PROSITE" id="PS50157">
    <property type="entry name" value="ZINC_FINGER_C2H2_2"/>
    <property type="match status" value="1"/>
</dbReference>
<evidence type="ECO:0000313" key="10">
    <source>
        <dbReference type="Proteomes" id="UP000634136"/>
    </source>
</evidence>
<feature type="domain" description="C2H2-type" evidence="8">
    <location>
        <begin position="83"/>
        <end position="110"/>
    </location>
</feature>
<dbReference type="OrthoDB" id="1430440at2759"/>
<feature type="compositionally biased region" description="Polar residues" evidence="7">
    <location>
        <begin position="143"/>
        <end position="159"/>
    </location>
</feature>
<gene>
    <name evidence="9" type="ORF">G2W53_043083</name>
</gene>
<name>A0A834SNG0_9FABA</name>
<feature type="region of interest" description="Disordered" evidence="7">
    <location>
        <begin position="1"/>
        <end position="71"/>
    </location>
</feature>
<dbReference type="PANTHER" id="PTHR47287">
    <property type="entry name" value="C2H2 AND C2HC ZINC FINGERS SUPERFAMILY PROTEIN"/>
    <property type="match status" value="1"/>
</dbReference>
<evidence type="ECO:0000259" key="8">
    <source>
        <dbReference type="PROSITE" id="PS50157"/>
    </source>
</evidence>
<evidence type="ECO:0000256" key="2">
    <source>
        <dbReference type="ARBA" id="ARBA00022723"/>
    </source>
</evidence>
<dbReference type="GO" id="GO:0008270">
    <property type="term" value="F:zinc ion binding"/>
    <property type="evidence" value="ECO:0007669"/>
    <property type="project" value="UniProtKB-KW"/>
</dbReference>
<sequence>MSERMSEGDSVDRKLKGRLEEEEEKEKKEEGEEEEEHFLSLGLGSSSSKIDMSKPLMRVPSSSSSSGGSNAAFGANGVEGREFECKYCRKKFKSSQALGGHQNAHRRERVLSRMEKEFGAYSSALNHAYGHHYQGQGIPIPRPNSSLGTTNSWNVNPQENNHHYLEIPGNSSSSSSDVNLSLSL</sequence>
<feature type="compositionally biased region" description="Low complexity" evidence="7">
    <location>
        <begin position="171"/>
        <end position="184"/>
    </location>
</feature>
<evidence type="ECO:0000256" key="4">
    <source>
        <dbReference type="ARBA" id="ARBA00022833"/>
    </source>
</evidence>
<feature type="compositionally biased region" description="Basic and acidic residues" evidence="7">
    <location>
        <begin position="1"/>
        <end position="30"/>
    </location>
</feature>
<evidence type="ECO:0000256" key="7">
    <source>
        <dbReference type="SAM" id="MobiDB-lite"/>
    </source>
</evidence>
<keyword evidence="4" id="KW-0862">Zinc</keyword>
<dbReference type="Gene3D" id="3.30.160.60">
    <property type="entry name" value="Classic Zinc Finger"/>
    <property type="match status" value="1"/>
</dbReference>
<dbReference type="GO" id="GO:0005634">
    <property type="term" value="C:nucleus"/>
    <property type="evidence" value="ECO:0007669"/>
    <property type="project" value="UniProtKB-SubCell"/>
</dbReference>
<reference evidence="9" key="1">
    <citation type="submission" date="2020-09" db="EMBL/GenBank/DDBJ databases">
        <title>Genome-Enabled Discovery of Anthraquinone Biosynthesis in Senna tora.</title>
        <authorList>
            <person name="Kang S.-H."/>
            <person name="Pandey R.P."/>
            <person name="Lee C.-M."/>
            <person name="Sim J.-S."/>
            <person name="Jeong J.-T."/>
            <person name="Choi B.-S."/>
            <person name="Jung M."/>
            <person name="Ginzburg D."/>
            <person name="Zhao K."/>
            <person name="Won S.Y."/>
            <person name="Oh T.-J."/>
            <person name="Yu Y."/>
            <person name="Kim N.-H."/>
            <person name="Lee O.R."/>
            <person name="Lee T.-H."/>
            <person name="Bashyal P."/>
            <person name="Kim T.-S."/>
            <person name="Lee W.-H."/>
            <person name="Kawkins C."/>
            <person name="Kim C.-K."/>
            <person name="Kim J.S."/>
            <person name="Ahn B.O."/>
            <person name="Rhee S.Y."/>
            <person name="Sohng J.K."/>
        </authorList>
    </citation>
    <scope>NUCLEOTIDE SEQUENCE</scope>
    <source>
        <tissue evidence="9">Leaf</tissue>
    </source>
</reference>
<proteinExistence type="predicted"/>
<feature type="region of interest" description="Disordered" evidence="7">
    <location>
        <begin position="139"/>
        <end position="184"/>
    </location>
</feature>
<dbReference type="Proteomes" id="UP000634136">
    <property type="component" value="Unassembled WGS sequence"/>
</dbReference>
<evidence type="ECO:0000256" key="1">
    <source>
        <dbReference type="ARBA" id="ARBA00004123"/>
    </source>
</evidence>
<protein>
    <submittedName>
        <fullName evidence="9">Zinc finger protein 4-like</fullName>
    </submittedName>
</protein>
<evidence type="ECO:0000256" key="6">
    <source>
        <dbReference type="PROSITE-ProRule" id="PRU00042"/>
    </source>
</evidence>
<dbReference type="AlphaFoldDB" id="A0A834SNG0"/>
<comment type="caution">
    <text evidence="9">The sequence shown here is derived from an EMBL/GenBank/DDBJ whole genome shotgun (WGS) entry which is preliminary data.</text>
</comment>